<dbReference type="AlphaFoldDB" id="A0A0B1STI8"/>
<organism evidence="1 2">
    <name type="scientific">Oesophagostomum dentatum</name>
    <name type="common">Nodular worm</name>
    <dbReference type="NCBI Taxonomy" id="61180"/>
    <lineage>
        <taxon>Eukaryota</taxon>
        <taxon>Metazoa</taxon>
        <taxon>Ecdysozoa</taxon>
        <taxon>Nematoda</taxon>
        <taxon>Chromadorea</taxon>
        <taxon>Rhabditida</taxon>
        <taxon>Rhabditina</taxon>
        <taxon>Rhabditomorpha</taxon>
        <taxon>Strongyloidea</taxon>
        <taxon>Strongylidae</taxon>
        <taxon>Oesophagostomum</taxon>
    </lineage>
</organism>
<name>A0A0B1STI8_OESDE</name>
<protein>
    <submittedName>
        <fullName evidence="1">Uncharacterized protein</fullName>
    </submittedName>
</protein>
<accession>A0A0B1STI8</accession>
<evidence type="ECO:0000313" key="2">
    <source>
        <dbReference type="Proteomes" id="UP000053660"/>
    </source>
</evidence>
<dbReference type="Proteomes" id="UP000053660">
    <property type="component" value="Unassembled WGS sequence"/>
</dbReference>
<dbReference type="EMBL" id="KN555546">
    <property type="protein sequence ID" value="KHJ88613.1"/>
    <property type="molecule type" value="Genomic_DNA"/>
</dbReference>
<keyword evidence="2" id="KW-1185">Reference proteome</keyword>
<reference evidence="1 2" key="1">
    <citation type="submission" date="2014-03" db="EMBL/GenBank/DDBJ databases">
        <title>Draft genome of the hookworm Oesophagostomum dentatum.</title>
        <authorList>
            <person name="Mitreva M."/>
        </authorList>
    </citation>
    <scope>NUCLEOTIDE SEQUENCE [LARGE SCALE GENOMIC DNA]</scope>
    <source>
        <strain evidence="1 2">OD-Hann</strain>
    </source>
</reference>
<proteinExistence type="predicted"/>
<evidence type="ECO:0000313" key="1">
    <source>
        <dbReference type="EMBL" id="KHJ88613.1"/>
    </source>
</evidence>
<gene>
    <name evidence="1" type="ORF">OESDEN_11591</name>
</gene>
<sequence length="199" mass="22277">MSVGMISFSAISRIRTLTARCFLKDDRSDGHSRTQQNILNPKRAARIAWGEPVLLHSTNRYHISRRYRFHASIGDDCKVGAILTRKIKPGDKLATIHSTPTAIRNTPTATAILLTILSPRITGNPAITMDPTMHNTHSINTVVRIIDKRLRTITTATTMVTTITTTTTMATTPGKWWTPNGQMGQQICDDWQFQNQCYV</sequence>